<dbReference type="Pfam" id="PF00196">
    <property type="entry name" value="GerE"/>
    <property type="match status" value="1"/>
</dbReference>
<dbReference type="PANTHER" id="PTHR16305:SF28">
    <property type="entry name" value="GUANYLATE CYCLASE DOMAIN-CONTAINING PROTEIN"/>
    <property type="match status" value="1"/>
</dbReference>
<organism evidence="4 5">
    <name type="scientific">Actinokineospora bangkokensis</name>
    <dbReference type="NCBI Taxonomy" id="1193682"/>
    <lineage>
        <taxon>Bacteria</taxon>
        <taxon>Bacillati</taxon>
        <taxon>Actinomycetota</taxon>
        <taxon>Actinomycetes</taxon>
        <taxon>Pseudonocardiales</taxon>
        <taxon>Pseudonocardiaceae</taxon>
        <taxon>Actinokineospora</taxon>
    </lineage>
</organism>
<proteinExistence type="predicted"/>
<dbReference type="SMART" id="SM00421">
    <property type="entry name" value="HTH_LUXR"/>
    <property type="match status" value="1"/>
</dbReference>
<dbReference type="GO" id="GO:0005524">
    <property type="term" value="F:ATP binding"/>
    <property type="evidence" value="ECO:0007669"/>
    <property type="project" value="UniProtKB-KW"/>
</dbReference>
<dbReference type="AlphaFoldDB" id="A0A1Q9LK52"/>
<evidence type="ECO:0000313" key="4">
    <source>
        <dbReference type="EMBL" id="OLR92412.1"/>
    </source>
</evidence>
<keyword evidence="5" id="KW-1185">Reference proteome</keyword>
<dbReference type="GO" id="GO:0006355">
    <property type="term" value="P:regulation of DNA-templated transcription"/>
    <property type="evidence" value="ECO:0007669"/>
    <property type="project" value="InterPro"/>
</dbReference>
<dbReference type="OrthoDB" id="5378762at2"/>
<dbReference type="InterPro" id="IPR027417">
    <property type="entry name" value="P-loop_NTPase"/>
</dbReference>
<dbReference type="GO" id="GO:0005737">
    <property type="term" value="C:cytoplasm"/>
    <property type="evidence" value="ECO:0007669"/>
    <property type="project" value="TreeGrafter"/>
</dbReference>
<dbReference type="InterPro" id="IPR036388">
    <property type="entry name" value="WH-like_DNA-bd_sf"/>
</dbReference>
<gene>
    <name evidence="4" type="ORF">BJP25_20205</name>
</gene>
<sequence length="977" mass="103837">MRTRSPAIVGREPELDEIAAALAGAQRARGGAVFLVGEPGVGKTRLAAEAVGRALESGMVVLRGRGSTTGPAVPFRALSEALLSLARTAERGLVDQLGPYRSALGRLIPEWADGDADAGDGSLVVLAEATLRLAGLAGRGRGCLVVLDDLQDADVETLAVVEYLAGNLFGQPVALLATVRAEPGAALDLAHATARGGDGVVLGLRSLDRGQVTRIIAACLGTGTEQVSPAVADRLFADSAGNPLMVEELLHSMVAAGELVRGGDEWRFTGQFRGGVPPTLVHVITRRAERLGPRGVHLLSIAAVLGRRFPLSVVQRVSELDDRSMFSHLQSAVDAQLLHPDERGEDWYAFQHPLTAEALLTRLSPADRASLSARAADALVALHPDLPGELCSLVASLRVAAGDRWAAAGLYAEAARRALADGAPGSSIVLLEQAVSVLDDDAAEDRAHAEEHRELHELLLFALAEAGQFDRAVHVASTLRPLGGTRDTARQVKVHVRLAWAAQVAGRWGEGVAQVAAARALLPPDPPAEDTVAIDAVDAYLTMSGPQPDRVRRSEELGRRAVTGAERIDDPSTACQALYAVGFVVRERDMVESDACFRRMLDIAAEHRLTSWRTYALIGLGGNAWLADGDPGPLETARAEALRTGGISLAHNAEAVLGLHTALTGDFDTAARRLAACGAESSRIKLVAVTRYVHMAGAVLAAHRGDRARMRARLDEFYRTGGGESPEAPLARGLAKVFCALLEEDLTGARAELDEIAADQAKQPSTFYLAGPHGLKVLLDALHGAADLSDVHRVAASPAGRMRWNRQFLHLAEAVLHGTQGSPADADRALAAHADAAARFPTARLLGLRLIAEPAIDTSWGDPATWLREAEAHFHRLDIAPVASACRALMRRAGAPVQQRRTGTERVPGNLRTLGVTVREYEVFELLAHRLPNKALAARLHISPRTVEKHVASLLMKTQIRDRGTLVEYAAQSMSQV</sequence>
<dbReference type="GO" id="GO:0003677">
    <property type="term" value="F:DNA binding"/>
    <property type="evidence" value="ECO:0007669"/>
    <property type="project" value="InterPro"/>
</dbReference>
<dbReference type="Gene3D" id="1.10.10.10">
    <property type="entry name" value="Winged helix-like DNA-binding domain superfamily/Winged helix DNA-binding domain"/>
    <property type="match status" value="1"/>
</dbReference>
<dbReference type="STRING" id="1193682.BJP25_20205"/>
<dbReference type="Proteomes" id="UP000186040">
    <property type="component" value="Unassembled WGS sequence"/>
</dbReference>
<dbReference type="Pfam" id="PF13191">
    <property type="entry name" value="AAA_16"/>
    <property type="match status" value="1"/>
</dbReference>
<dbReference type="Gene3D" id="3.40.50.300">
    <property type="entry name" value="P-loop containing nucleotide triphosphate hydrolases"/>
    <property type="match status" value="1"/>
</dbReference>
<dbReference type="SUPFAM" id="SSF46894">
    <property type="entry name" value="C-terminal effector domain of the bipartite response regulators"/>
    <property type="match status" value="1"/>
</dbReference>
<dbReference type="GO" id="GO:0004016">
    <property type="term" value="F:adenylate cyclase activity"/>
    <property type="evidence" value="ECO:0007669"/>
    <property type="project" value="TreeGrafter"/>
</dbReference>
<protein>
    <submittedName>
        <fullName evidence="4">LuxR family transcriptional regulator</fullName>
    </submittedName>
</protein>
<dbReference type="PROSITE" id="PS50043">
    <property type="entry name" value="HTH_LUXR_2"/>
    <property type="match status" value="1"/>
</dbReference>
<name>A0A1Q9LK52_9PSEU</name>
<dbReference type="SMART" id="SM00382">
    <property type="entry name" value="AAA"/>
    <property type="match status" value="1"/>
</dbReference>
<dbReference type="PANTHER" id="PTHR16305">
    <property type="entry name" value="TESTICULAR SOLUBLE ADENYLYL CYCLASE"/>
    <property type="match status" value="1"/>
</dbReference>
<keyword evidence="2" id="KW-0067">ATP-binding</keyword>
<evidence type="ECO:0000256" key="2">
    <source>
        <dbReference type="ARBA" id="ARBA00022840"/>
    </source>
</evidence>
<reference evidence="4 5" key="1">
    <citation type="submission" date="2016-10" db="EMBL/GenBank/DDBJ databases">
        <title>The Draft Genome Sequence of Actinokineospora bangkokensis 44EHWT reveals the biosynthetic pathway of antifungal compounds Thailandins with unusual extender unit butylmalonyl-CoA.</title>
        <authorList>
            <person name="Greule A."/>
            <person name="Intra B."/>
            <person name="Flemming S."/>
            <person name="Rommel M.G."/>
            <person name="Panbangred W."/>
            <person name="Bechthold A."/>
        </authorList>
    </citation>
    <scope>NUCLEOTIDE SEQUENCE [LARGE SCALE GENOMIC DNA]</scope>
    <source>
        <strain evidence="4 5">44EHW</strain>
    </source>
</reference>
<dbReference type="SUPFAM" id="SSF52540">
    <property type="entry name" value="P-loop containing nucleoside triphosphate hydrolases"/>
    <property type="match status" value="1"/>
</dbReference>
<dbReference type="CDD" id="cd06170">
    <property type="entry name" value="LuxR_C_like"/>
    <property type="match status" value="1"/>
</dbReference>
<evidence type="ECO:0000256" key="1">
    <source>
        <dbReference type="ARBA" id="ARBA00022741"/>
    </source>
</evidence>
<dbReference type="SUPFAM" id="SSF48452">
    <property type="entry name" value="TPR-like"/>
    <property type="match status" value="1"/>
</dbReference>
<evidence type="ECO:0000259" key="3">
    <source>
        <dbReference type="PROSITE" id="PS50043"/>
    </source>
</evidence>
<evidence type="ECO:0000313" key="5">
    <source>
        <dbReference type="Proteomes" id="UP000186040"/>
    </source>
</evidence>
<dbReference type="InterPro" id="IPR041664">
    <property type="entry name" value="AAA_16"/>
</dbReference>
<comment type="caution">
    <text evidence="4">The sequence shown here is derived from an EMBL/GenBank/DDBJ whole genome shotgun (WGS) entry which is preliminary data.</text>
</comment>
<dbReference type="InterPro" id="IPR016032">
    <property type="entry name" value="Sig_transdc_resp-reg_C-effctor"/>
</dbReference>
<dbReference type="InterPro" id="IPR000792">
    <property type="entry name" value="Tscrpt_reg_LuxR_C"/>
</dbReference>
<accession>A0A1Q9LK52</accession>
<feature type="domain" description="HTH luxR-type" evidence="3">
    <location>
        <begin position="907"/>
        <end position="974"/>
    </location>
</feature>
<keyword evidence="1" id="KW-0547">Nucleotide-binding</keyword>
<dbReference type="EMBL" id="MKQR01000016">
    <property type="protein sequence ID" value="OLR92412.1"/>
    <property type="molecule type" value="Genomic_DNA"/>
</dbReference>
<dbReference type="InterPro" id="IPR011990">
    <property type="entry name" value="TPR-like_helical_dom_sf"/>
</dbReference>
<dbReference type="RefSeq" id="WP_075975555.1">
    <property type="nucleotide sequence ID" value="NZ_MKQR01000016.1"/>
</dbReference>
<dbReference type="InterPro" id="IPR003593">
    <property type="entry name" value="AAA+_ATPase"/>
</dbReference>